<dbReference type="Gene3D" id="2.130.10.10">
    <property type="entry name" value="YVTN repeat-like/Quinoprotein amine dehydrogenase"/>
    <property type="match status" value="1"/>
</dbReference>
<accession>A0AAU2VQR2</accession>
<gene>
    <name evidence="1" type="ORF">OG398_15970</name>
</gene>
<dbReference type="SUPFAM" id="SSF50998">
    <property type="entry name" value="Quinoprotein alcohol dehydrogenase-like"/>
    <property type="match status" value="1"/>
</dbReference>
<dbReference type="EMBL" id="CP108313">
    <property type="protein sequence ID" value="WTW69663.1"/>
    <property type="molecule type" value="Genomic_DNA"/>
</dbReference>
<dbReference type="AlphaFoldDB" id="A0AAU2VQR2"/>
<organism evidence="1">
    <name type="scientific">Streptomyces sp. NBC_00008</name>
    <dbReference type="NCBI Taxonomy" id="2903610"/>
    <lineage>
        <taxon>Bacteria</taxon>
        <taxon>Bacillati</taxon>
        <taxon>Actinomycetota</taxon>
        <taxon>Actinomycetes</taxon>
        <taxon>Kitasatosporales</taxon>
        <taxon>Streptomycetaceae</taxon>
        <taxon>Streptomyces</taxon>
    </lineage>
</organism>
<dbReference type="InterPro" id="IPR015943">
    <property type="entry name" value="WD40/YVTN_repeat-like_dom_sf"/>
</dbReference>
<dbReference type="InterPro" id="IPR011047">
    <property type="entry name" value="Quinoprotein_ADH-like_sf"/>
</dbReference>
<protein>
    <submittedName>
        <fullName evidence="1">Uncharacterized protein</fullName>
    </submittedName>
</protein>
<name>A0AAU2VQR2_9ACTN</name>
<sequence length="557" mass="57967">MTGDKWDRPEAGRDRAATALLAWLADPDAPRLCLVSGRERCGKSTLLAWLVGHGTRPGTLPARRVHAFFPLEGQSVRGTVWALADQLGVVARSPAELVEALSADKRRTVLVLPGLDASVDPATLTDLVRALSGLEHLRLLVETRSGGDTLASLNSGEVAVMDLDDSQWTDSAREAVSQAAHTAPRRSPGLLTGTVADLDDPWAICSADPWEVTTIFENSTDSHGGLRAAWLRAGQSLCREQDAAGRALTLWASLGDSADPRVGVELARLASPSAWAVEWARTRGDISPPWPGPGLALAVGRGQLSGQIILADHGGTLRAIAERGATATGRLPQSVPETRAVACLASGEVWVLDGRGQLCMQKWGLTPRSSAIAALLDEPQPAKRAAGALTAHLADTPGTALAASDEAVAVGDAAGAVHTFALTADGAGAKRRAHLHTARVTALAALEIPIDGSPDTTALVYSGGADGTVRAWAPALEPDPAAVTARPHAVRAVSAAYTNAGVVLAVAWADGLVELRHVDAGESRAFRPGPPVNALALTRDERLVIGMDASVVCLRPR</sequence>
<reference evidence="1" key="1">
    <citation type="submission" date="2022-10" db="EMBL/GenBank/DDBJ databases">
        <title>The complete genomes of actinobacterial strains from the NBC collection.</title>
        <authorList>
            <person name="Joergensen T.S."/>
            <person name="Alvarez Arevalo M."/>
            <person name="Sterndorff E.B."/>
            <person name="Faurdal D."/>
            <person name="Vuksanovic O."/>
            <person name="Mourched A.-S."/>
            <person name="Charusanti P."/>
            <person name="Shaw S."/>
            <person name="Blin K."/>
            <person name="Weber T."/>
        </authorList>
    </citation>
    <scope>NUCLEOTIDE SEQUENCE</scope>
    <source>
        <strain evidence="1">NBC_00008</strain>
    </source>
</reference>
<evidence type="ECO:0000313" key="1">
    <source>
        <dbReference type="EMBL" id="WTW69663.1"/>
    </source>
</evidence>
<proteinExistence type="predicted"/>